<keyword evidence="8" id="KW-1185">Reference proteome</keyword>
<reference evidence="7" key="3">
    <citation type="submission" date="2015-04" db="UniProtKB">
        <authorList>
            <consortium name="EnsemblPlants"/>
        </authorList>
    </citation>
    <scope>IDENTIFICATION</scope>
    <source>
        <strain evidence="7">cv. Jemalong A17</strain>
    </source>
</reference>
<gene>
    <name evidence="7" type="primary">11443360</name>
    <name evidence="5" type="ordered locus">MTR_2g020750</name>
    <name evidence="6" type="ORF">MtrunA17_Chr2g0286751</name>
</gene>
<keyword evidence="6" id="KW-0326">Glycosidase</keyword>
<dbReference type="Proteomes" id="UP000265566">
    <property type="component" value="Chromosome 2"/>
</dbReference>
<dbReference type="PANTHER" id="PTHR46692">
    <property type="entry name" value="INOSINE-URIDINE PREFERRING NUCLEOSIDE HYDROLASE FAMILY PROTEIN"/>
    <property type="match status" value="1"/>
</dbReference>
<dbReference type="InterPro" id="IPR036452">
    <property type="entry name" value="Ribo_hydro-like"/>
</dbReference>
<evidence type="ECO:0000313" key="8">
    <source>
        <dbReference type="Proteomes" id="UP000002051"/>
    </source>
</evidence>
<dbReference type="InterPro" id="IPR001910">
    <property type="entry name" value="Inosine/uridine_hydrolase_dom"/>
</dbReference>
<dbReference type="AlphaFoldDB" id="G7IFM3"/>
<evidence type="ECO:0000259" key="4">
    <source>
        <dbReference type="Pfam" id="PF01156"/>
    </source>
</evidence>
<comment type="similarity">
    <text evidence="1">Belongs to the IUNH family.</text>
</comment>
<feature type="signal peptide" evidence="3">
    <location>
        <begin position="1"/>
        <end position="20"/>
    </location>
</feature>
<dbReference type="Gramene" id="rna8056">
    <property type="protein sequence ID" value="RHN72354.1"/>
    <property type="gene ID" value="gene8056"/>
</dbReference>
<feature type="compositionally biased region" description="Basic and acidic residues" evidence="2">
    <location>
        <begin position="874"/>
        <end position="885"/>
    </location>
</feature>
<dbReference type="Gene3D" id="3.90.245.10">
    <property type="entry name" value="Ribonucleoside hydrolase-like"/>
    <property type="match status" value="2"/>
</dbReference>
<reference evidence="5 8" key="2">
    <citation type="journal article" date="2014" name="BMC Genomics">
        <title>An improved genome release (version Mt4.0) for the model legume Medicago truncatula.</title>
        <authorList>
            <person name="Tang H."/>
            <person name="Krishnakumar V."/>
            <person name="Bidwell S."/>
            <person name="Rosen B."/>
            <person name="Chan A."/>
            <person name="Zhou S."/>
            <person name="Gentzbittel L."/>
            <person name="Childs K.L."/>
            <person name="Yandell M."/>
            <person name="Gundlach H."/>
            <person name="Mayer K.F."/>
            <person name="Schwartz D.C."/>
            <person name="Town C.D."/>
        </authorList>
    </citation>
    <scope>GENOME REANNOTATION</scope>
    <source>
        <strain evidence="7 8">cv. Jemalong A17</strain>
    </source>
</reference>
<organism evidence="5 8">
    <name type="scientific">Medicago truncatula</name>
    <name type="common">Barrel medic</name>
    <name type="synonym">Medicago tribuloides</name>
    <dbReference type="NCBI Taxonomy" id="3880"/>
    <lineage>
        <taxon>Eukaryota</taxon>
        <taxon>Viridiplantae</taxon>
        <taxon>Streptophyta</taxon>
        <taxon>Embryophyta</taxon>
        <taxon>Tracheophyta</taxon>
        <taxon>Spermatophyta</taxon>
        <taxon>Magnoliopsida</taxon>
        <taxon>eudicotyledons</taxon>
        <taxon>Gunneridae</taxon>
        <taxon>Pentapetalae</taxon>
        <taxon>rosids</taxon>
        <taxon>fabids</taxon>
        <taxon>Fabales</taxon>
        <taxon>Fabaceae</taxon>
        <taxon>Papilionoideae</taxon>
        <taxon>50 kb inversion clade</taxon>
        <taxon>NPAAA clade</taxon>
        <taxon>Hologalegina</taxon>
        <taxon>IRL clade</taxon>
        <taxon>Trifolieae</taxon>
        <taxon>Medicago</taxon>
    </lineage>
</organism>
<reference evidence="5 8" key="1">
    <citation type="journal article" date="2011" name="Nature">
        <title>The Medicago genome provides insight into the evolution of rhizobial symbioses.</title>
        <authorList>
            <person name="Young N.D."/>
            <person name="Debelle F."/>
            <person name="Oldroyd G.E."/>
            <person name="Geurts R."/>
            <person name="Cannon S.B."/>
            <person name="Udvardi M.K."/>
            <person name="Benedito V.A."/>
            <person name="Mayer K.F."/>
            <person name="Gouzy J."/>
            <person name="Schoof H."/>
            <person name="Van de Peer Y."/>
            <person name="Proost S."/>
            <person name="Cook D.R."/>
            <person name="Meyers B.C."/>
            <person name="Spannagl M."/>
            <person name="Cheung F."/>
            <person name="De Mita S."/>
            <person name="Krishnakumar V."/>
            <person name="Gundlach H."/>
            <person name="Zhou S."/>
            <person name="Mudge J."/>
            <person name="Bharti A.K."/>
            <person name="Murray J.D."/>
            <person name="Naoumkina M.A."/>
            <person name="Rosen B."/>
            <person name="Silverstein K.A."/>
            <person name="Tang H."/>
            <person name="Rombauts S."/>
            <person name="Zhao P.X."/>
            <person name="Zhou P."/>
            <person name="Barbe V."/>
            <person name="Bardou P."/>
            <person name="Bechner M."/>
            <person name="Bellec A."/>
            <person name="Berger A."/>
            <person name="Berges H."/>
            <person name="Bidwell S."/>
            <person name="Bisseling T."/>
            <person name="Choisne N."/>
            <person name="Couloux A."/>
            <person name="Denny R."/>
            <person name="Deshpande S."/>
            <person name="Dai X."/>
            <person name="Doyle J.J."/>
            <person name="Dudez A.M."/>
            <person name="Farmer A.D."/>
            <person name="Fouteau S."/>
            <person name="Franken C."/>
            <person name="Gibelin C."/>
            <person name="Gish J."/>
            <person name="Goldstein S."/>
            <person name="Gonzalez A.J."/>
            <person name="Green P.J."/>
            <person name="Hallab A."/>
            <person name="Hartog M."/>
            <person name="Hua A."/>
            <person name="Humphray S.J."/>
            <person name="Jeong D.H."/>
            <person name="Jing Y."/>
            <person name="Jocker A."/>
            <person name="Kenton S.M."/>
            <person name="Kim D.J."/>
            <person name="Klee K."/>
            <person name="Lai H."/>
            <person name="Lang C."/>
            <person name="Lin S."/>
            <person name="Macmil S.L."/>
            <person name="Magdelenat G."/>
            <person name="Matthews L."/>
            <person name="McCorrison J."/>
            <person name="Monaghan E.L."/>
            <person name="Mun J.H."/>
            <person name="Najar F.Z."/>
            <person name="Nicholson C."/>
            <person name="Noirot C."/>
            <person name="O'Bleness M."/>
            <person name="Paule C.R."/>
            <person name="Poulain J."/>
            <person name="Prion F."/>
            <person name="Qin B."/>
            <person name="Qu C."/>
            <person name="Retzel E.F."/>
            <person name="Riddle C."/>
            <person name="Sallet E."/>
            <person name="Samain S."/>
            <person name="Samson N."/>
            <person name="Sanders I."/>
            <person name="Saurat O."/>
            <person name="Scarpelli C."/>
            <person name="Schiex T."/>
            <person name="Segurens B."/>
            <person name="Severin A.J."/>
            <person name="Sherrier D.J."/>
            <person name="Shi R."/>
            <person name="Sims S."/>
            <person name="Singer S.R."/>
            <person name="Sinharoy S."/>
            <person name="Sterck L."/>
            <person name="Viollet A."/>
            <person name="Wang B.B."/>
            <person name="Wang K."/>
            <person name="Wang M."/>
            <person name="Wang X."/>
            <person name="Warfsmann J."/>
            <person name="Weissenbach J."/>
            <person name="White D.D."/>
            <person name="White J.D."/>
            <person name="Wiley G.B."/>
            <person name="Wincker P."/>
            <person name="Xing Y."/>
            <person name="Yang L."/>
            <person name="Yao Z."/>
            <person name="Ying F."/>
            <person name="Zhai J."/>
            <person name="Zhou L."/>
            <person name="Zuber A."/>
            <person name="Denarie J."/>
            <person name="Dixon R.A."/>
            <person name="May G.D."/>
            <person name="Schwartz D.C."/>
            <person name="Rogers J."/>
            <person name="Quetier F."/>
            <person name="Town C.D."/>
            <person name="Roe B.A."/>
        </authorList>
    </citation>
    <scope>NUCLEOTIDE SEQUENCE [LARGE SCALE GENOMIC DNA]</scope>
    <source>
        <strain evidence="5">A17</strain>
        <strain evidence="7 8">cv. Jemalong A17</strain>
    </source>
</reference>
<feature type="domain" description="Inosine/uridine-preferring nucleoside hydrolase" evidence="4">
    <location>
        <begin position="33"/>
        <end position="367"/>
    </location>
</feature>
<evidence type="ECO:0000313" key="5">
    <source>
        <dbReference type="EMBL" id="AES64298.2"/>
    </source>
</evidence>
<feature type="chain" id="PRO_5014572180" evidence="3">
    <location>
        <begin position="21"/>
        <end position="885"/>
    </location>
</feature>
<dbReference type="EC" id="3.2.2.-" evidence="6"/>
<feature type="region of interest" description="Disordered" evidence="2">
    <location>
        <begin position="858"/>
        <end position="885"/>
    </location>
</feature>
<dbReference type="PaxDb" id="3880-AES64298"/>
<sequence length="885" mass="98790">MFSMRFWMLAFVLIISEIFGASLNIVEGKPQRILLDTDVDTDDLFALLYLLKLNRSEFLLEGVTLSANAWTNAGHAVNQVYDILYMMGRDDIAVGVGGEGGILPNGTILPNVGGYLPIIEQGMTTAGYCRYRQAIPVGFGGRLDIDTNLGIRKAFLPQGKRKYTPLRQPTTQQVLIDKISAGPITLIVTGAHTNLAIFLMNNPHLKKNVEHVYIMGGVIRSKTCCTKNASSSCIPSKCGDTGNVLTNYNANPYAEYNIFGDPFAAYKVIHSGIPITLVPLDATNTIPISEEFFDEFEKSQDTYEAQYCFKSLKMAHDTWFDNQFYTSYFMWDSFTSGVAVSIMRNSNRKKGENEFAEMEYINITVITSNKPYGISDGSNPLFDGLKVPKFNLKKGGVHSGHIQQGLTDPFCFVKNGKGRCQDGYTKEVNGQESVKVLVATKAKPNKDIRSSLDREYFKSFLNVLKQPQQAGKFNFTTQFPYYEEVTHKPDFWNKILGKPVVFDMDMSAGDFLALSYLLKVPVEVINLKAIIVSPTGWANAATIDVIYDLLHMMGRDDIKVGIGDFFAMNQSNFSPVGDCKYVKAIPHGNGGFLDSDTLFGLARDLPRSPRRYTAENSKKFGAPRDTDHPELRQPQAMEIWESILQTLKPGSKVTVLTNGPLTNLAKVVSIKNISSIIQEVYVMGGHISRSSNDKGNVFSVPSNKYAEFNMFLDPLAAKTVFQSEVNITLIPLGIQRKASSFSSTLNWLSRTEKTPEAVFSKRLLSRLRRLKKIHHRYHHMDTFLGEILGAVVLANGHSSLLDAKFELKSVKLLAEGIESTDGKMVVDEKYGKLVRILRHVDAKTYHEIYAKRLGDPNQSAKVGSFKEQKRKWSHPHDRSLKAICS</sequence>
<dbReference type="EMBL" id="PSQE01000002">
    <property type="protein sequence ID" value="RHN72354.1"/>
    <property type="molecule type" value="Genomic_DNA"/>
</dbReference>
<feature type="domain" description="Inosine/uridine-preferring nucleoside hydrolase" evidence="4">
    <location>
        <begin position="500"/>
        <end position="846"/>
    </location>
</feature>
<name>G7IFM3_MEDTR</name>
<dbReference type="Proteomes" id="UP000002051">
    <property type="component" value="Chromosome 2"/>
</dbReference>
<reference evidence="6" key="4">
    <citation type="journal article" date="2018" name="Nat. Plants">
        <title>Whole-genome landscape of Medicago truncatula symbiotic genes.</title>
        <authorList>
            <person name="Pecrix Y."/>
            <person name="Gamas P."/>
            <person name="Carrere S."/>
        </authorList>
    </citation>
    <scope>NUCLEOTIDE SEQUENCE</scope>
    <source>
        <tissue evidence="6">Leaves</tissue>
    </source>
</reference>
<evidence type="ECO:0000313" key="6">
    <source>
        <dbReference type="EMBL" id="RHN72354.1"/>
    </source>
</evidence>
<dbReference type="EMBL" id="CM001218">
    <property type="protein sequence ID" value="AES64298.2"/>
    <property type="molecule type" value="Genomic_DNA"/>
</dbReference>
<dbReference type="eggNOG" id="KOG2938">
    <property type="taxonomic scope" value="Eukaryota"/>
</dbReference>
<dbReference type="OrthoDB" id="5783963at2759"/>
<evidence type="ECO:0000256" key="2">
    <source>
        <dbReference type="SAM" id="MobiDB-lite"/>
    </source>
</evidence>
<protein>
    <submittedName>
        <fullName evidence="5">Inosine-uridine preferring nucleoside hydrolase</fullName>
    </submittedName>
    <submittedName>
        <fullName evidence="6">Putative hydrolase</fullName>
        <ecNumber evidence="6">3.2.2.-</ecNumber>
    </submittedName>
</protein>
<proteinExistence type="inferred from homology"/>
<dbReference type="EnsemblPlants" id="AES64298">
    <property type="protein sequence ID" value="AES64298"/>
    <property type="gene ID" value="MTR_2g020750"/>
</dbReference>
<dbReference type="STRING" id="3880.G7IFM3"/>
<accession>G7IFM3</accession>
<evidence type="ECO:0000256" key="3">
    <source>
        <dbReference type="SAM" id="SignalP"/>
    </source>
</evidence>
<keyword evidence="3" id="KW-0732">Signal</keyword>
<evidence type="ECO:0000256" key="1">
    <source>
        <dbReference type="ARBA" id="ARBA00009176"/>
    </source>
</evidence>
<dbReference type="Pfam" id="PF01156">
    <property type="entry name" value="IU_nuc_hydro"/>
    <property type="match status" value="2"/>
</dbReference>
<dbReference type="KEGG" id="mtr:11443360"/>
<keyword evidence="5" id="KW-0378">Hydrolase</keyword>
<accession>A0A0C3UYV9</accession>
<dbReference type="GO" id="GO:0016799">
    <property type="term" value="F:hydrolase activity, hydrolyzing N-glycosyl compounds"/>
    <property type="evidence" value="ECO:0007669"/>
    <property type="project" value="InterPro"/>
</dbReference>
<dbReference type="PANTHER" id="PTHR46692:SF4">
    <property type="entry name" value="INOSINE-URIDINE PREFERRING NUCLEOSIDE HYDROLASE"/>
    <property type="match status" value="1"/>
</dbReference>
<dbReference type="SUPFAM" id="SSF53590">
    <property type="entry name" value="Nucleoside hydrolase"/>
    <property type="match status" value="2"/>
</dbReference>
<evidence type="ECO:0000313" key="7">
    <source>
        <dbReference type="EnsemblPlants" id="AES64298"/>
    </source>
</evidence>